<dbReference type="STRING" id="454.Lisr_2495"/>
<sequence>MTQAAYERWNDFAKKMQEPFQAIAELNVKTLQDLTYLKPEDFQKLKNPEEIWEKQINLAVENGHKALDYMQKSFHIFEKAMMSMVQETKKNTEIKK</sequence>
<dbReference type="EMBL" id="LNYH01000149">
    <property type="protein sequence ID" value="KTD14267.1"/>
    <property type="molecule type" value="Genomic_DNA"/>
</dbReference>
<dbReference type="Pfam" id="PF09361">
    <property type="entry name" value="Phasin_2"/>
    <property type="match status" value="1"/>
</dbReference>
<dbReference type="OrthoDB" id="5649239at2"/>
<comment type="caution">
    <text evidence="2">The sequence shown here is derived from an EMBL/GenBank/DDBJ whole genome shotgun (WGS) entry which is preliminary data.</text>
</comment>
<accession>A0A0W0V2A9</accession>
<feature type="domain" description="Phasin" evidence="1">
    <location>
        <begin position="1"/>
        <end position="84"/>
    </location>
</feature>
<keyword evidence="3" id="KW-1185">Reference proteome</keyword>
<dbReference type="AlphaFoldDB" id="A0A0W0V2A9"/>
<dbReference type="Proteomes" id="UP000054761">
    <property type="component" value="Unassembled WGS sequence"/>
</dbReference>
<name>A0A0W0V2A9_9GAMM</name>
<proteinExistence type="predicted"/>
<dbReference type="PATRIC" id="fig|454.4.peg.2729"/>
<protein>
    <submittedName>
        <fullName evidence="2">Phasin protein</fullName>
    </submittedName>
</protein>
<evidence type="ECO:0000313" key="2">
    <source>
        <dbReference type="EMBL" id="KTD14267.1"/>
    </source>
</evidence>
<organism evidence="2 3">
    <name type="scientific">Legionella israelensis</name>
    <dbReference type="NCBI Taxonomy" id="454"/>
    <lineage>
        <taxon>Bacteria</taxon>
        <taxon>Pseudomonadati</taxon>
        <taxon>Pseudomonadota</taxon>
        <taxon>Gammaproteobacteria</taxon>
        <taxon>Legionellales</taxon>
        <taxon>Legionellaceae</taxon>
        <taxon>Legionella</taxon>
    </lineage>
</organism>
<reference evidence="2 3" key="1">
    <citation type="submission" date="2015-11" db="EMBL/GenBank/DDBJ databases">
        <title>Genomic analysis of 38 Legionella species identifies large and diverse effector repertoires.</title>
        <authorList>
            <person name="Burstein D."/>
            <person name="Amaro F."/>
            <person name="Zusman T."/>
            <person name="Lifshitz Z."/>
            <person name="Cohen O."/>
            <person name="Gilbert J.A."/>
            <person name="Pupko T."/>
            <person name="Shuman H.A."/>
            <person name="Segal G."/>
        </authorList>
    </citation>
    <scope>NUCLEOTIDE SEQUENCE [LARGE SCALE GENOMIC DNA]</scope>
    <source>
        <strain evidence="2 3">Bercovier 4</strain>
    </source>
</reference>
<gene>
    <name evidence="2" type="ORF">Lisr_2495</name>
</gene>
<evidence type="ECO:0000259" key="1">
    <source>
        <dbReference type="Pfam" id="PF09361"/>
    </source>
</evidence>
<evidence type="ECO:0000313" key="3">
    <source>
        <dbReference type="Proteomes" id="UP000054761"/>
    </source>
</evidence>
<dbReference type="RefSeq" id="WP_058502777.1">
    <property type="nucleotide sequence ID" value="NZ_CAAAJA010000011.1"/>
</dbReference>
<dbReference type="InterPro" id="IPR018968">
    <property type="entry name" value="Phasin"/>
</dbReference>